<name>A0ABS0LL22_9LACT</name>
<dbReference type="Proteomes" id="UP000823401">
    <property type="component" value="Unassembled WGS sequence"/>
</dbReference>
<keyword evidence="6" id="KW-1185">Reference proteome</keyword>
<dbReference type="InterPro" id="IPR008927">
    <property type="entry name" value="6-PGluconate_DH-like_C_sf"/>
</dbReference>
<organism evidence="5 6">
    <name type="scientific">Ruoffia tabacinasalis</name>
    <dbReference type="NCBI Taxonomy" id="87458"/>
    <lineage>
        <taxon>Bacteria</taxon>
        <taxon>Bacillati</taxon>
        <taxon>Bacillota</taxon>
        <taxon>Bacilli</taxon>
        <taxon>Lactobacillales</taxon>
        <taxon>Aerococcaceae</taxon>
        <taxon>Ruoffia</taxon>
    </lineage>
</organism>
<keyword evidence="2" id="KW-0560">Oxidoreductase</keyword>
<dbReference type="InterPro" id="IPR006183">
    <property type="entry name" value="Pgluconate_DH"/>
</dbReference>
<comment type="caution">
    <text evidence="5">The sequence shown here is derived from an EMBL/GenBank/DDBJ whole genome shotgun (WGS) entry which is preliminary data.</text>
</comment>
<evidence type="ECO:0000313" key="5">
    <source>
        <dbReference type="EMBL" id="MBG9978980.1"/>
    </source>
</evidence>
<dbReference type="Pfam" id="PF00393">
    <property type="entry name" value="6PGD"/>
    <property type="match status" value="1"/>
</dbReference>
<gene>
    <name evidence="5" type="ORF">HYQ42_09285</name>
</gene>
<dbReference type="InterPro" id="IPR006114">
    <property type="entry name" value="6PGDH_C"/>
</dbReference>
<dbReference type="InterPro" id="IPR013328">
    <property type="entry name" value="6PGD_dom2"/>
</dbReference>
<evidence type="ECO:0000256" key="3">
    <source>
        <dbReference type="ARBA" id="ARBA00023064"/>
    </source>
</evidence>
<reference evidence="5 6" key="1">
    <citation type="submission" date="2020-07" db="EMBL/GenBank/DDBJ databases">
        <title>Facklamia lactis sp. nov., isolated from raw milk.</title>
        <authorList>
            <person name="Doll E.V."/>
            <person name="Huptas C."/>
            <person name="Staib L."/>
            <person name="Wenning M."/>
            <person name="Scherer S."/>
        </authorList>
    </citation>
    <scope>NUCLEOTIDE SEQUENCE [LARGE SCALE GENOMIC DNA]</scope>
    <source>
        <strain evidence="5 6">DSM 104272</strain>
    </source>
</reference>
<evidence type="ECO:0000256" key="2">
    <source>
        <dbReference type="ARBA" id="ARBA00023002"/>
    </source>
</evidence>
<dbReference type="Gene3D" id="1.10.1040.10">
    <property type="entry name" value="N-(1-d-carboxylethyl)-l-norvaline Dehydrogenase, domain 2"/>
    <property type="match status" value="1"/>
</dbReference>
<proteinExistence type="inferred from homology"/>
<dbReference type="SUPFAM" id="SSF48179">
    <property type="entry name" value="6-phosphogluconate dehydrogenase C-terminal domain-like"/>
    <property type="match status" value="1"/>
</dbReference>
<sequence length="190" mass="21601">MDNKLTYIACIQELLVVEKQNIIFLLLPAREPTKVTMNDLKGDFKKADIEIDFYPEPGSGHYLKMVHNGIEYGMMQAIAEGLELLNTQKQFDFDLSQVTHNWSYGSIIESALMDNIHEELAKDTQLTQFNQKVHASGEAKWMVGEALQEEVPTPVISLSLMKRNASLTELPFSNQVLSAMRYNFGGHKEY</sequence>
<accession>A0ABS0LL22</accession>
<dbReference type="RefSeq" id="WP_197105023.1">
    <property type="nucleotide sequence ID" value="NZ_JACCEL010000024.1"/>
</dbReference>
<comment type="similarity">
    <text evidence="1">Belongs to the 6-phosphogluconate dehydrogenase family.</text>
</comment>
<evidence type="ECO:0000259" key="4">
    <source>
        <dbReference type="SMART" id="SM01350"/>
    </source>
</evidence>
<evidence type="ECO:0000313" key="6">
    <source>
        <dbReference type="Proteomes" id="UP000823401"/>
    </source>
</evidence>
<dbReference type="EMBL" id="JACCEL010000024">
    <property type="protein sequence ID" value="MBG9978980.1"/>
    <property type="molecule type" value="Genomic_DNA"/>
</dbReference>
<evidence type="ECO:0000256" key="1">
    <source>
        <dbReference type="ARBA" id="ARBA00008419"/>
    </source>
</evidence>
<protein>
    <recommendedName>
        <fullName evidence="4">6-phosphogluconate dehydrogenase C-terminal domain-containing protein</fullName>
    </recommendedName>
</protein>
<dbReference type="PANTHER" id="PTHR11811">
    <property type="entry name" value="6-PHOSPHOGLUCONATE DEHYDROGENASE"/>
    <property type="match status" value="1"/>
</dbReference>
<keyword evidence="3" id="KW-0311">Gluconate utilization</keyword>
<feature type="domain" description="6-phosphogluconate dehydrogenase C-terminal" evidence="4">
    <location>
        <begin position="60"/>
        <end position="190"/>
    </location>
</feature>
<dbReference type="SMART" id="SM01350">
    <property type="entry name" value="6PGD"/>
    <property type="match status" value="1"/>
</dbReference>